<dbReference type="InterPro" id="IPR007146">
    <property type="entry name" value="Sas10/Utp3/C1D"/>
</dbReference>
<comment type="function">
    <text evidence="6">Plays a role in the recruitment of the exosome to pre-rRNA to mediate the 3'-5' end processing of the 5.8S rRNA.</text>
</comment>
<protein>
    <recommendedName>
        <fullName evidence="6">Nuclear nucleic acid-binding protein C1D</fullName>
    </recommendedName>
</protein>
<dbReference type="PANTHER" id="PTHR15341">
    <property type="entry name" value="SUN-COR STEROID HORMONE RECEPTOR CO-REPRESSOR"/>
    <property type="match status" value="1"/>
</dbReference>
<keyword evidence="6" id="KW-0963">Cytoplasm</keyword>
<evidence type="ECO:0000256" key="5">
    <source>
        <dbReference type="ARBA" id="ARBA00023242"/>
    </source>
</evidence>
<comment type="similarity">
    <text evidence="2 6">Belongs to the C1D family.</text>
</comment>
<evidence type="ECO:0000256" key="1">
    <source>
        <dbReference type="ARBA" id="ARBA00004123"/>
    </source>
</evidence>
<dbReference type="PANTHER" id="PTHR15341:SF3">
    <property type="entry name" value="NUCLEAR NUCLEIC ACID-BINDING PROTEIN C1D"/>
    <property type="match status" value="1"/>
</dbReference>
<comment type="subcellular location">
    <subcellularLocation>
        <location evidence="6">Cytoplasm</location>
    </subcellularLocation>
    <subcellularLocation>
        <location evidence="6">Nucleus</location>
        <location evidence="6">Nucleolus</location>
    </subcellularLocation>
    <subcellularLocation>
        <location evidence="1 6">Nucleus</location>
    </subcellularLocation>
</comment>
<proteinExistence type="inferred from homology"/>
<reference evidence="7 8" key="1">
    <citation type="journal article" date="2024" name="G3 (Bethesda)">
        <title>Genome assembly of Hibiscus sabdariffa L. provides insights into metabolisms of medicinal natural products.</title>
        <authorList>
            <person name="Kim T."/>
        </authorList>
    </citation>
    <scope>NUCLEOTIDE SEQUENCE [LARGE SCALE GENOMIC DNA]</scope>
    <source>
        <strain evidence="7">TK-2024</strain>
        <tissue evidence="7">Old leaves</tissue>
    </source>
</reference>
<comment type="subunit">
    <text evidence="6">Monomer and homodimer.</text>
</comment>
<accession>A0ABR2AYN6</accession>
<evidence type="ECO:0000256" key="2">
    <source>
        <dbReference type="ARBA" id="ARBA00009154"/>
    </source>
</evidence>
<evidence type="ECO:0000256" key="3">
    <source>
        <dbReference type="ARBA" id="ARBA00022552"/>
    </source>
</evidence>
<dbReference type="EMBL" id="JBBPBM010000237">
    <property type="protein sequence ID" value="KAK8499405.1"/>
    <property type="molecule type" value="Genomic_DNA"/>
</dbReference>
<dbReference type="Proteomes" id="UP001472677">
    <property type="component" value="Unassembled WGS sequence"/>
</dbReference>
<evidence type="ECO:0000256" key="4">
    <source>
        <dbReference type="ARBA" id="ARBA00022884"/>
    </source>
</evidence>
<evidence type="ECO:0000256" key="6">
    <source>
        <dbReference type="RuleBase" id="RU368003"/>
    </source>
</evidence>
<name>A0ABR2AYN6_9ROSI</name>
<keyword evidence="8" id="KW-1185">Reference proteome</keyword>
<keyword evidence="3 6" id="KW-0698">rRNA processing</keyword>
<keyword evidence="6" id="KW-0238">DNA-binding</keyword>
<keyword evidence="5 6" id="KW-0539">Nucleus</keyword>
<dbReference type="InterPro" id="IPR011082">
    <property type="entry name" value="Exosome-assoc_fac/DNA_repair"/>
</dbReference>
<sequence>MEGGERRSSAIPEPVMNSVNTTRVKVENLRTHLLQFLSLSDPDVLAEMPHLQRAQAFFTLAKATTTLFALRLRCCGVHPDEHPVKSELERLSLYQDKLERFIDLSKAPLRPSTTLNSQAATRFIEHSLPNLTPEQRLSMRQISKGEGPRIKCSDSNVKKKRKYQSFEKQPVQDAAKEFLEKAAHELFGDKKDGFKRPLQDHAATLLETTPLPAACPMTFLSTILGLVSRRVWLQRKGARIPAVDMVF</sequence>
<comment type="caution">
    <text evidence="7">The sequence shown here is derived from an EMBL/GenBank/DDBJ whole genome shotgun (WGS) entry which is preliminary data.</text>
</comment>
<dbReference type="Pfam" id="PF04000">
    <property type="entry name" value="Sas10_Utp3"/>
    <property type="match status" value="1"/>
</dbReference>
<keyword evidence="4 6" id="KW-0694">RNA-binding</keyword>
<organism evidence="7 8">
    <name type="scientific">Hibiscus sabdariffa</name>
    <name type="common">roselle</name>
    <dbReference type="NCBI Taxonomy" id="183260"/>
    <lineage>
        <taxon>Eukaryota</taxon>
        <taxon>Viridiplantae</taxon>
        <taxon>Streptophyta</taxon>
        <taxon>Embryophyta</taxon>
        <taxon>Tracheophyta</taxon>
        <taxon>Spermatophyta</taxon>
        <taxon>Magnoliopsida</taxon>
        <taxon>eudicotyledons</taxon>
        <taxon>Gunneridae</taxon>
        <taxon>Pentapetalae</taxon>
        <taxon>rosids</taxon>
        <taxon>malvids</taxon>
        <taxon>Malvales</taxon>
        <taxon>Malvaceae</taxon>
        <taxon>Malvoideae</taxon>
        <taxon>Hibiscus</taxon>
    </lineage>
</organism>
<evidence type="ECO:0000313" key="7">
    <source>
        <dbReference type="EMBL" id="KAK8499405.1"/>
    </source>
</evidence>
<evidence type="ECO:0000313" key="8">
    <source>
        <dbReference type="Proteomes" id="UP001472677"/>
    </source>
</evidence>
<gene>
    <name evidence="7" type="ORF">V6N12_037042</name>
</gene>